<sequence>MTPEAKALFLRIIDNDDIRLWDFILFRDGKKLLSVSDYIDRIVTEHFAKEFMEKLFHKWFEVIPDPEIKSQEGETGEFLEMFREMTQEIVSMLEKDKSIHG</sequence>
<comment type="caution">
    <text evidence="1">The sequence shown here is derived from an EMBL/GenBank/DDBJ whole genome shotgun (WGS) entry which is preliminary data.</text>
</comment>
<proteinExistence type="predicted"/>
<accession>A0A2A6DWK3</accession>
<evidence type="ECO:0000313" key="2">
    <source>
        <dbReference type="Proteomes" id="UP000243688"/>
    </source>
</evidence>
<protein>
    <submittedName>
        <fullName evidence="1">Uncharacterized protein</fullName>
    </submittedName>
</protein>
<gene>
    <name evidence="1" type="ORF">BLM47_14100</name>
</gene>
<name>A0A2A6DWK3_9BACL</name>
<reference evidence="1 2" key="1">
    <citation type="submission" date="2016-12" db="EMBL/GenBank/DDBJ databases">
        <title>Candidatus Reconcilibacillus cellulovorans genome.</title>
        <authorList>
            <person name="Kolinko S."/>
            <person name="Wu Y.-W."/>
            <person name="Tachea F."/>
            <person name="Denzel E."/>
            <person name="Hiras J."/>
            <person name="Baecker N."/>
            <person name="Chan L.J."/>
            <person name="Eichorst S.A."/>
            <person name="Frey D."/>
            <person name="Adams P.D."/>
            <person name="Pray T."/>
            <person name="Tanjore D."/>
            <person name="Petzold C.J."/>
            <person name="Gladden J.M."/>
            <person name="Simmons B.A."/>
            <person name="Singer S.W."/>
        </authorList>
    </citation>
    <scope>NUCLEOTIDE SEQUENCE [LARGE SCALE GENOMIC DNA]</scope>
    <source>
        <strain evidence="1">JTherm</strain>
    </source>
</reference>
<evidence type="ECO:0000313" key="1">
    <source>
        <dbReference type="EMBL" id="PDO09171.1"/>
    </source>
</evidence>
<dbReference type="AlphaFoldDB" id="A0A2A6DWK3"/>
<organism evidence="1 2">
    <name type="scientific">Candidatus Reconcilbacillus cellulovorans</name>
    <dbReference type="NCBI Taxonomy" id="1906605"/>
    <lineage>
        <taxon>Bacteria</taxon>
        <taxon>Bacillati</taxon>
        <taxon>Bacillota</taxon>
        <taxon>Bacilli</taxon>
        <taxon>Bacillales</taxon>
        <taxon>Paenibacillaceae</taxon>
        <taxon>Candidatus Reconcilbacillus</taxon>
    </lineage>
</organism>
<dbReference type="EMBL" id="MOXJ01000079">
    <property type="protein sequence ID" value="PDO09171.1"/>
    <property type="molecule type" value="Genomic_DNA"/>
</dbReference>
<feature type="non-terminal residue" evidence="1">
    <location>
        <position position="1"/>
    </location>
</feature>
<dbReference type="Proteomes" id="UP000243688">
    <property type="component" value="Unassembled WGS sequence"/>
</dbReference>